<dbReference type="RefSeq" id="WP_091211588.1">
    <property type="nucleotide sequence ID" value="NZ_FOCL01000004.1"/>
</dbReference>
<dbReference type="PANTHER" id="PTHR34978:SF3">
    <property type="entry name" value="SLR0241 PROTEIN"/>
    <property type="match status" value="1"/>
</dbReference>
<keyword evidence="2" id="KW-1133">Transmembrane helix</keyword>
<evidence type="ECO:0000259" key="3">
    <source>
        <dbReference type="Pfam" id="PF05569"/>
    </source>
</evidence>
<dbReference type="PROSITE" id="PS52016">
    <property type="entry name" value="TONB_DEPENDENT_REC_3"/>
    <property type="match status" value="1"/>
</dbReference>
<comment type="similarity">
    <text evidence="1">Belongs to the TonB-dependent receptor family.</text>
</comment>
<protein>
    <submittedName>
        <fullName evidence="4">BlaR1 peptidase M56</fullName>
    </submittedName>
</protein>
<evidence type="ECO:0000313" key="4">
    <source>
        <dbReference type="EMBL" id="SEN89735.1"/>
    </source>
</evidence>
<proteinExistence type="inferred from homology"/>
<evidence type="ECO:0000256" key="1">
    <source>
        <dbReference type="PROSITE-ProRule" id="PRU01360"/>
    </source>
</evidence>
<feature type="transmembrane region" description="Helical" evidence="2">
    <location>
        <begin position="6"/>
        <end position="25"/>
    </location>
</feature>
<dbReference type="STRING" id="551995.SAMN05192574_104520"/>
<dbReference type="InterPro" id="IPR052173">
    <property type="entry name" value="Beta-lactam_resp_regulator"/>
</dbReference>
<dbReference type="Pfam" id="PF05569">
    <property type="entry name" value="Peptidase_M56"/>
    <property type="match status" value="1"/>
</dbReference>
<keyword evidence="1" id="KW-0998">Cell outer membrane</keyword>
<keyword evidence="1" id="KW-1134">Transmembrane beta strand</keyword>
<sequence length="657" mass="72649">MPATFVFLLKVNIALLLFCTGYYLVLRPLTFYTLNRIYLLAAILFASIYPQINFLAFVQRHEELAKPMEQIAINWQSHVQLTGQPVQTFDYWYWLGIIFWTGAGLLFIRLALQLLSLLRLYKNSKPQYIGEHLVRVMDKDAAPFSFWRSIYVNPAKHEPADLKSILLHEQVHVNQWHTADILLAELSSIFYWFNPGIWLIKRAVRENIEFITDRKILKNGIDSRTYQYSLVNVSFNNTQPSIVNHFNISTIKKRIIMMNAKRSSKLNLTRYAFVVPAVMALLLVFSISKADFAKPVRITLAAAVQPLARIVNINPDEDVKQAAKTAKTPKAPLKTKSPKAAIAAAPVALPKLGLAPLTPSAPLAASNDTSKKLRIISDINRDSLVFVVNGVVSTGKNLDPTKIENMYILTGDNARKFVKTEEDKPVKVAYIITKDAPNKDELEKSVPSTTFKKVGSSLSGYTPLNDNDNINVMAVGPGDKSIHKNLRIKTALVNKATGEELPLNDDVSFVITPDDKNVDVKNVKNVVVVKGRNSTSTSASGSSTVTINGVKSKPTSYTYSITSDNDAVVANGGDVVVTGYGKKANVKAIKVNGMSIVTNGDKDPFVVIDGKNSTIDALKKLDPDRIESISILKGDDATKKYGDKAKDGVVVITTRKK</sequence>
<name>A0A1H8KA70_9SPHI</name>
<dbReference type="CDD" id="cd07341">
    <property type="entry name" value="M56_BlaR1_MecR1_like"/>
    <property type="match status" value="1"/>
</dbReference>
<dbReference type="EMBL" id="FOCL01000004">
    <property type="protein sequence ID" value="SEN89735.1"/>
    <property type="molecule type" value="Genomic_DNA"/>
</dbReference>
<dbReference type="InterPro" id="IPR039426">
    <property type="entry name" value="TonB-dep_rcpt-like"/>
</dbReference>
<feature type="transmembrane region" description="Helical" evidence="2">
    <location>
        <begin position="37"/>
        <end position="58"/>
    </location>
</feature>
<dbReference type="InterPro" id="IPR037066">
    <property type="entry name" value="Plug_dom_sf"/>
</dbReference>
<dbReference type="GO" id="GO:0009279">
    <property type="term" value="C:cell outer membrane"/>
    <property type="evidence" value="ECO:0007669"/>
    <property type="project" value="UniProtKB-SubCell"/>
</dbReference>
<reference evidence="5" key="1">
    <citation type="submission" date="2016-10" db="EMBL/GenBank/DDBJ databases">
        <authorList>
            <person name="Varghese N."/>
            <person name="Submissions S."/>
        </authorList>
    </citation>
    <scope>NUCLEOTIDE SEQUENCE [LARGE SCALE GENOMIC DNA]</scope>
    <source>
        <strain evidence="5">Gh-48</strain>
    </source>
</reference>
<keyword evidence="1 2" id="KW-0812">Transmembrane</keyword>
<evidence type="ECO:0000256" key="2">
    <source>
        <dbReference type="SAM" id="Phobius"/>
    </source>
</evidence>
<accession>A0A1H8KA70</accession>
<feature type="transmembrane region" description="Helical" evidence="2">
    <location>
        <begin position="91"/>
        <end position="112"/>
    </location>
</feature>
<evidence type="ECO:0000313" key="5">
    <source>
        <dbReference type="Proteomes" id="UP000198942"/>
    </source>
</evidence>
<feature type="domain" description="Peptidase M56" evidence="3">
    <location>
        <begin position="18"/>
        <end position="258"/>
    </location>
</feature>
<dbReference type="SUPFAM" id="SSF56935">
    <property type="entry name" value="Porins"/>
    <property type="match status" value="1"/>
</dbReference>
<keyword evidence="1 2" id="KW-0472">Membrane</keyword>
<dbReference type="Gene3D" id="2.170.130.10">
    <property type="entry name" value="TonB-dependent receptor, plug domain"/>
    <property type="match status" value="1"/>
</dbReference>
<dbReference type="Proteomes" id="UP000198942">
    <property type="component" value="Unassembled WGS sequence"/>
</dbReference>
<feature type="transmembrane region" description="Helical" evidence="2">
    <location>
        <begin position="268"/>
        <end position="287"/>
    </location>
</feature>
<gene>
    <name evidence="4" type="ORF">SAMN05192574_104520</name>
</gene>
<dbReference type="InterPro" id="IPR008756">
    <property type="entry name" value="Peptidase_M56"/>
</dbReference>
<keyword evidence="5" id="KW-1185">Reference proteome</keyword>
<dbReference type="PANTHER" id="PTHR34978">
    <property type="entry name" value="POSSIBLE SENSOR-TRANSDUCER PROTEIN BLAR"/>
    <property type="match status" value="1"/>
</dbReference>
<keyword evidence="1" id="KW-0813">Transport</keyword>
<dbReference type="OrthoDB" id="649093at2"/>
<dbReference type="AlphaFoldDB" id="A0A1H8KA70"/>
<comment type="subcellular location">
    <subcellularLocation>
        <location evidence="1">Cell outer membrane</location>
        <topology evidence="1">Multi-pass membrane protein</topology>
    </subcellularLocation>
</comment>
<organism evidence="4 5">
    <name type="scientific">Mucilaginibacter gossypiicola</name>
    <dbReference type="NCBI Taxonomy" id="551995"/>
    <lineage>
        <taxon>Bacteria</taxon>
        <taxon>Pseudomonadati</taxon>
        <taxon>Bacteroidota</taxon>
        <taxon>Sphingobacteriia</taxon>
        <taxon>Sphingobacteriales</taxon>
        <taxon>Sphingobacteriaceae</taxon>
        <taxon>Mucilaginibacter</taxon>
    </lineage>
</organism>